<dbReference type="Proteomes" id="UP000660454">
    <property type="component" value="Unassembled WGS sequence"/>
</dbReference>
<organism evidence="3 4">
    <name type="scientific">Microbispora siamensis</name>
    <dbReference type="NCBI Taxonomy" id="564413"/>
    <lineage>
        <taxon>Bacteria</taxon>
        <taxon>Bacillati</taxon>
        <taxon>Actinomycetota</taxon>
        <taxon>Actinomycetes</taxon>
        <taxon>Streptosporangiales</taxon>
        <taxon>Streptosporangiaceae</taxon>
        <taxon>Microbispora</taxon>
    </lineage>
</organism>
<comment type="caution">
    <text evidence="3">The sequence shown here is derived from an EMBL/GenBank/DDBJ whole genome shotgun (WGS) entry which is preliminary data.</text>
</comment>
<reference evidence="3 4" key="1">
    <citation type="submission" date="2021-01" db="EMBL/GenBank/DDBJ databases">
        <title>Whole genome shotgun sequence of Microbispora siamensis NBRC 104113.</title>
        <authorList>
            <person name="Komaki H."/>
            <person name="Tamura T."/>
        </authorList>
    </citation>
    <scope>NUCLEOTIDE SEQUENCE [LARGE SCALE GENOMIC DNA]</scope>
    <source>
        <strain evidence="3 4">NBRC 104113</strain>
    </source>
</reference>
<dbReference type="PANTHER" id="PTHR11487:SF0">
    <property type="entry name" value="S-ACYL FATTY ACID SYNTHASE THIOESTERASE, MEDIUM CHAIN"/>
    <property type="match status" value="1"/>
</dbReference>
<keyword evidence="3" id="KW-0378">Hydrolase</keyword>
<proteinExistence type="inferred from homology"/>
<dbReference type="EMBL" id="BOOF01000002">
    <property type="protein sequence ID" value="GIH59809.1"/>
    <property type="molecule type" value="Genomic_DNA"/>
</dbReference>
<dbReference type="Pfam" id="PF00975">
    <property type="entry name" value="Thioesterase"/>
    <property type="match status" value="1"/>
</dbReference>
<comment type="similarity">
    <text evidence="1">Belongs to the thioesterase family.</text>
</comment>
<sequence length="239" mass="26202">MRLFCVPHAGGGASAYRAWAPLLAPGIEVVAIRLPGRELRFGETPYTSADDLVPELVRAVSPLLDRPHAWFGHSMGAIIAFESCRWIRRAGLGAPARLLVSGRSAPHLPPRGPFVREAPTPELTRWLRETGGTPPELLDDPELFEALLPMMRADMTVAETYRYRPEPPLDCPVSVFGGNDDDHATAGEMRHWSRHTTAECRVRLYEGGHFFIHEMTEQILPVIGEDLLGVSGGAGPAGR</sequence>
<dbReference type="InterPro" id="IPR001031">
    <property type="entry name" value="Thioesterase"/>
</dbReference>
<protein>
    <submittedName>
        <fullName evidence="3">Oleoyl-ACP hydrolase</fullName>
    </submittedName>
</protein>
<name>A0ABQ4GEF7_9ACTN</name>
<feature type="domain" description="Thioesterase" evidence="2">
    <location>
        <begin position="2"/>
        <end position="223"/>
    </location>
</feature>
<keyword evidence="4" id="KW-1185">Reference proteome</keyword>
<dbReference type="GO" id="GO:0016787">
    <property type="term" value="F:hydrolase activity"/>
    <property type="evidence" value="ECO:0007669"/>
    <property type="project" value="UniProtKB-KW"/>
</dbReference>
<evidence type="ECO:0000313" key="3">
    <source>
        <dbReference type="EMBL" id="GIH59809.1"/>
    </source>
</evidence>
<dbReference type="SUPFAM" id="SSF53474">
    <property type="entry name" value="alpha/beta-Hydrolases"/>
    <property type="match status" value="1"/>
</dbReference>
<dbReference type="InterPro" id="IPR029058">
    <property type="entry name" value="AB_hydrolase_fold"/>
</dbReference>
<dbReference type="Gene3D" id="3.40.50.1820">
    <property type="entry name" value="alpha/beta hydrolase"/>
    <property type="match status" value="1"/>
</dbReference>
<evidence type="ECO:0000256" key="1">
    <source>
        <dbReference type="ARBA" id="ARBA00007169"/>
    </source>
</evidence>
<accession>A0ABQ4GEF7</accession>
<gene>
    <name evidence="3" type="primary">rifR</name>
    <name evidence="3" type="ORF">Msi02_06260</name>
</gene>
<evidence type="ECO:0000259" key="2">
    <source>
        <dbReference type="Pfam" id="PF00975"/>
    </source>
</evidence>
<evidence type="ECO:0000313" key="4">
    <source>
        <dbReference type="Proteomes" id="UP000660454"/>
    </source>
</evidence>
<dbReference type="InterPro" id="IPR012223">
    <property type="entry name" value="TEII"/>
</dbReference>
<dbReference type="PANTHER" id="PTHR11487">
    <property type="entry name" value="THIOESTERASE"/>
    <property type="match status" value="1"/>
</dbReference>